<keyword evidence="2" id="KW-1185">Reference proteome</keyword>
<accession>A0AAN7QWJ4</accession>
<sequence length="73" mass="7286">MELDPCATALEGYEASAGPTLEAGLDDDFDSSGQDTASPISGLASAVAAVPSFRGGLFQAGFFGPTDAVLLAF</sequence>
<reference evidence="1 2" key="1">
    <citation type="journal article" date="2023" name="Hortic Res">
        <title>Pangenome of water caltrop reveals structural variations and asymmetric subgenome divergence after allopolyploidization.</title>
        <authorList>
            <person name="Zhang X."/>
            <person name="Chen Y."/>
            <person name="Wang L."/>
            <person name="Yuan Y."/>
            <person name="Fang M."/>
            <person name="Shi L."/>
            <person name="Lu R."/>
            <person name="Comes H.P."/>
            <person name="Ma Y."/>
            <person name="Chen Y."/>
            <person name="Huang G."/>
            <person name="Zhou Y."/>
            <person name="Zheng Z."/>
            <person name="Qiu Y."/>
        </authorList>
    </citation>
    <scope>NUCLEOTIDE SEQUENCE [LARGE SCALE GENOMIC DNA]</scope>
    <source>
        <strain evidence="1">F231</strain>
    </source>
</reference>
<dbReference type="Proteomes" id="UP001346149">
    <property type="component" value="Unassembled WGS sequence"/>
</dbReference>
<gene>
    <name evidence="1" type="ORF">SAY86_006854</name>
</gene>
<organism evidence="1 2">
    <name type="scientific">Trapa natans</name>
    <name type="common">Water chestnut</name>
    <dbReference type="NCBI Taxonomy" id="22666"/>
    <lineage>
        <taxon>Eukaryota</taxon>
        <taxon>Viridiplantae</taxon>
        <taxon>Streptophyta</taxon>
        <taxon>Embryophyta</taxon>
        <taxon>Tracheophyta</taxon>
        <taxon>Spermatophyta</taxon>
        <taxon>Magnoliopsida</taxon>
        <taxon>eudicotyledons</taxon>
        <taxon>Gunneridae</taxon>
        <taxon>Pentapetalae</taxon>
        <taxon>rosids</taxon>
        <taxon>malvids</taxon>
        <taxon>Myrtales</taxon>
        <taxon>Lythraceae</taxon>
        <taxon>Trapa</taxon>
    </lineage>
</organism>
<evidence type="ECO:0000313" key="2">
    <source>
        <dbReference type="Proteomes" id="UP001346149"/>
    </source>
</evidence>
<dbReference type="AlphaFoldDB" id="A0AAN7QWJ4"/>
<protein>
    <submittedName>
        <fullName evidence="1">Uncharacterized protein</fullName>
    </submittedName>
</protein>
<comment type="caution">
    <text evidence="1">The sequence shown here is derived from an EMBL/GenBank/DDBJ whole genome shotgun (WGS) entry which is preliminary data.</text>
</comment>
<proteinExistence type="predicted"/>
<name>A0AAN7QWJ4_TRANT</name>
<evidence type="ECO:0000313" key="1">
    <source>
        <dbReference type="EMBL" id="KAK4779326.1"/>
    </source>
</evidence>
<dbReference type="EMBL" id="JAXQNO010000017">
    <property type="protein sequence ID" value="KAK4779326.1"/>
    <property type="molecule type" value="Genomic_DNA"/>
</dbReference>